<dbReference type="Proteomes" id="UP000886595">
    <property type="component" value="Unassembled WGS sequence"/>
</dbReference>
<protein>
    <submittedName>
        <fullName evidence="1">Uncharacterized protein</fullName>
    </submittedName>
</protein>
<dbReference type="PANTHER" id="PTHR33205">
    <property type="entry name" value="TRANSMEMBRANE PROTEIN"/>
    <property type="match status" value="1"/>
</dbReference>
<gene>
    <name evidence="1" type="ORF">Bca52824_095729</name>
</gene>
<keyword evidence="2" id="KW-1185">Reference proteome</keyword>
<dbReference type="OrthoDB" id="4383808at2759"/>
<comment type="caution">
    <text evidence="1">The sequence shown here is derived from an EMBL/GenBank/DDBJ whole genome shotgun (WGS) entry which is preliminary data.</text>
</comment>
<dbReference type="AlphaFoldDB" id="A0A8X7TI02"/>
<dbReference type="PANTHER" id="PTHR33205:SF1">
    <property type="entry name" value="TRANSMEMBRANE PROTEIN"/>
    <property type="match status" value="1"/>
</dbReference>
<evidence type="ECO:0000313" key="1">
    <source>
        <dbReference type="EMBL" id="KAG2242429.1"/>
    </source>
</evidence>
<accession>A0A8X7TI02</accession>
<evidence type="ECO:0000313" key="2">
    <source>
        <dbReference type="Proteomes" id="UP000886595"/>
    </source>
</evidence>
<name>A0A8X7TI02_BRACI</name>
<dbReference type="EMBL" id="JAAMPC010000487">
    <property type="protein sequence ID" value="KAG2242429.1"/>
    <property type="molecule type" value="Genomic_DNA"/>
</dbReference>
<reference evidence="1 2" key="1">
    <citation type="submission" date="2020-02" db="EMBL/GenBank/DDBJ databases">
        <authorList>
            <person name="Ma Q."/>
            <person name="Huang Y."/>
            <person name="Song X."/>
            <person name="Pei D."/>
        </authorList>
    </citation>
    <scope>NUCLEOTIDE SEQUENCE [LARGE SCALE GENOMIC DNA]</scope>
    <source>
        <strain evidence="1">Sxm20200214</strain>
        <tissue evidence="1">Leaf</tissue>
    </source>
</reference>
<proteinExistence type="predicted"/>
<sequence length="495" mass="53234">MTNCRESAVPRTRLNYYCGGHRKSRHRRIKKASYERQLPEASYPVICTGGGSPGLAPRFCSDAPSLIEAWLLPGGGYRSRLQHHPFPGLVDSAVSAVGHRNPASGSSRIASSAYQNGPLGARFRGMAQQSSHPSYLLKASDLPSVSLAGLQNLTAAPRHSSPSLVPQACSHSNPSQKIKVDWLCTLLGPCFKAGSNGSPQASALKRRCRARRGACCRPRLKQRRLRSNKSGLSGEFTPDWGCIPKQPDFVSSASWCDRVERGGALTLSGAFPGNLGRSVAEGGFSDFNSSAKASIFKLGSSAGDPADLGVSVEDFGSSRALDEAVAIWRIEFTTCQGAPGIAPVLANRVRRALGQKAWGATCVQRLRWFQDSAIHQEAIVQSNEKLGGDEHNRGIGRRNQLNAAHEVMFQAFSGRSVSGAAGSVYKGQGRSQRADDFSLLEFVEDQQCNDLSPSAMKFQKITGPVGGVNFVEYISVSVDPEHLRASQTCYCLKLP</sequence>
<organism evidence="1 2">
    <name type="scientific">Brassica carinata</name>
    <name type="common">Ethiopian mustard</name>
    <name type="synonym">Abyssinian cabbage</name>
    <dbReference type="NCBI Taxonomy" id="52824"/>
    <lineage>
        <taxon>Eukaryota</taxon>
        <taxon>Viridiplantae</taxon>
        <taxon>Streptophyta</taxon>
        <taxon>Embryophyta</taxon>
        <taxon>Tracheophyta</taxon>
        <taxon>Spermatophyta</taxon>
        <taxon>Magnoliopsida</taxon>
        <taxon>eudicotyledons</taxon>
        <taxon>Gunneridae</taxon>
        <taxon>Pentapetalae</taxon>
        <taxon>rosids</taxon>
        <taxon>malvids</taxon>
        <taxon>Brassicales</taxon>
        <taxon>Brassicaceae</taxon>
        <taxon>Brassiceae</taxon>
        <taxon>Brassica</taxon>
    </lineage>
</organism>